<name>A0A8X6YFQ1_9ARAC</name>
<proteinExistence type="predicted"/>
<reference evidence="2" key="1">
    <citation type="submission" date="2020-08" db="EMBL/GenBank/DDBJ databases">
        <title>Multicomponent nature underlies the extraordinary mechanical properties of spider dragline silk.</title>
        <authorList>
            <person name="Kono N."/>
            <person name="Nakamura H."/>
            <person name="Mori M."/>
            <person name="Yoshida Y."/>
            <person name="Ohtoshi R."/>
            <person name="Malay A.D."/>
            <person name="Moran D.A.P."/>
            <person name="Tomita M."/>
            <person name="Numata K."/>
            <person name="Arakawa K."/>
        </authorList>
    </citation>
    <scope>NUCLEOTIDE SEQUENCE</scope>
</reference>
<dbReference type="AlphaFoldDB" id="A0A8X6YFQ1"/>
<evidence type="ECO:0000313" key="2">
    <source>
        <dbReference type="EMBL" id="GFY69853.1"/>
    </source>
</evidence>
<accession>A0A8X6YFQ1</accession>
<evidence type="ECO:0000313" key="3">
    <source>
        <dbReference type="Proteomes" id="UP000886998"/>
    </source>
</evidence>
<gene>
    <name evidence="2" type="ORF">TNIN_294931</name>
</gene>
<comment type="caution">
    <text evidence="2">The sequence shown here is derived from an EMBL/GenBank/DDBJ whole genome shotgun (WGS) entry which is preliminary data.</text>
</comment>
<dbReference type="Proteomes" id="UP000886998">
    <property type="component" value="Unassembled WGS sequence"/>
</dbReference>
<organism evidence="2 3">
    <name type="scientific">Trichonephila inaurata madagascariensis</name>
    <dbReference type="NCBI Taxonomy" id="2747483"/>
    <lineage>
        <taxon>Eukaryota</taxon>
        <taxon>Metazoa</taxon>
        <taxon>Ecdysozoa</taxon>
        <taxon>Arthropoda</taxon>
        <taxon>Chelicerata</taxon>
        <taxon>Arachnida</taxon>
        <taxon>Araneae</taxon>
        <taxon>Araneomorphae</taxon>
        <taxon>Entelegynae</taxon>
        <taxon>Araneoidea</taxon>
        <taxon>Nephilidae</taxon>
        <taxon>Trichonephila</taxon>
        <taxon>Trichonephila inaurata</taxon>
    </lineage>
</organism>
<feature type="compositionally biased region" description="Polar residues" evidence="1">
    <location>
        <begin position="34"/>
        <end position="44"/>
    </location>
</feature>
<dbReference type="EMBL" id="BMAV01017844">
    <property type="protein sequence ID" value="GFY69853.1"/>
    <property type="molecule type" value="Genomic_DNA"/>
</dbReference>
<evidence type="ECO:0000256" key="1">
    <source>
        <dbReference type="SAM" id="MobiDB-lite"/>
    </source>
</evidence>
<protein>
    <submittedName>
        <fullName evidence="2">Uncharacterized protein</fullName>
    </submittedName>
</protein>
<feature type="region of interest" description="Disordered" evidence="1">
    <location>
        <begin position="18"/>
        <end position="44"/>
    </location>
</feature>
<dbReference type="OrthoDB" id="10374118at2759"/>
<sequence>MFFLTPKLKRDRAIKIKNLENKERKRKKEETQPKHTQTMHLSEPQNLLCVRVKVGTEPGVNKRGNLPVKIAPKTHKIRDSTWRTQAAELRIPSRNK</sequence>
<keyword evidence="3" id="KW-1185">Reference proteome</keyword>
<feature type="compositionally biased region" description="Basic and acidic residues" evidence="1">
    <location>
        <begin position="18"/>
        <end position="33"/>
    </location>
</feature>